<accession>A0A5C4MUX6</accession>
<evidence type="ECO:0000313" key="1">
    <source>
        <dbReference type="EMBL" id="TNC47597.1"/>
    </source>
</evidence>
<organism evidence="1 2">
    <name type="scientific">Rubellimicrobium rubrum</name>
    <dbReference type="NCBI Taxonomy" id="2585369"/>
    <lineage>
        <taxon>Bacteria</taxon>
        <taxon>Pseudomonadati</taxon>
        <taxon>Pseudomonadota</taxon>
        <taxon>Alphaproteobacteria</taxon>
        <taxon>Rhodobacterales</taxon>
        <taxon>Roseobacteraceae</taxon>
        <taxon>Rubellimicrobium</taxon>
    </lineage>
</organism>
<dbReference type="Pfam" id="PF00353">
    <property type="entry name" value="HemolysinCabind"/>
    <property type="match status" value="1"/>
</dbReference>
<proteinExistence type="predicted"/>
<comment type="caution">
    <text evidence="1">The sequence shown here is derived from an EMBL/GenBank/DDBJ whole genome shotgun (WGS) entry which is preliminary data.</text>
</comment>
<gene>
    <name evidence="1" type="ORF">FHG66_16245</name>
</gene>
<dbReference type="InterPro" id="IPR001343">
    <property type="entry name" value="Hemolysn_Ca-bd"/>
</dbReference>
<dbReference type="GO" id="GO:0005509">
    <property type="term" value="F:calcium ion binding"/>
    <property type="evidence" value="ECO:0007669"/>
    <property type="project" value="InterPro"/>
</dbReference>
<evidence type="ECO:0000313" key="2">
    <source>
        <dbReference type="Proteomes" id="UP000305887"/>
    </source>
</evidence>
<dbReference type="AlphaFoldDB" id="A0A5C4MUX6"/>
<dbReference type="PRINTS" id="PR00313">
    <property type="entry name" value="CABNDNGRPT"/>
</dbReference>
<protein>
    <submittedName>
        <fullName evidence="1">Calcium-binding protein</fullName>
    </submittedName>
</protein>
<dbReference type="SUPFAM" id="SSF51120">
    <property type="entry name" value="beta-Roll"/>
    <property type="match status" value="1"/>
</dbReference>
<keyword evidence="2" id="KW-1185">Reference proteome</keyword>
<name>A0A5C4MUX6_9RHOB</name>
<dbReference type="OrthoDB" id="733404at2"/>
<dbReference type="Proteomes" id="UP000305887">
    <property type="component" value="Unassembled WGS sequence"/>
</dbReference>
<dbReference type="InterPro" id="IPR011049">
    <property type="entry name" value="Serralysin-like_metalloprot_C"/>
</dbReference>
<dbReference type="PROSITE" id="PS00330">
    <property type="entry name" value="HEMOLYSIN_CALCIUM"/>
    <property type="match status" value="3"/>
</dbReference>
<sequence>MAGGSGGDTYIVGSIGDIVAEASGGGIDLVRSSISLALQLNVENLALTGTSSLNGTGNGLANRLVGNAAGNALAGRAGDDILDGGLGADDLSGGAGADRLFGGRGDDDLRGGLGGDTFHFTKDHDVVKDFQNNLDTLKFDDALWGGGARTVAGILNFCDLKGGDAVFDFGNGNTFIVEDVTSLGQLADDLGWY</sequence>
<dbReference type="EMBL" id="VDFU01000024">
    <property type="protein sequence ID" value="TNC47597.1"/>
    <property type="molecule type" value="Genomic_DNA"/>
</dbReference>
<dbReference type="InterPro" id="IPR018511">
    <property type="entry name" value="Hemolysin-typ_Ca-bd_CS"/>
</dbReference>
<dbReference type="Gene3D" id="2.150.10.10">
    <property type="entry name" value="Serralysin-like metalloprotease, C-terminal"/>
    <property type="match status" value="1"/>
</dbReference>
<reference evidence="1 2" key="1">
    <citation type="submission" date="2019-06" db="EMBL/GenBank/DDBJ databases">
        <title>YIM 131921 draft genome.</title>
        <authorList>
            <person name="Jiang L."/>
        </authorList>
    </citation>
    <scope>NUCLEOTIDE SEQUENCE [LARGE SCALE GENOMIC DNA]</scope>
    <source>
        <strain evidence="1 2">YIM 131921</strain>
    </source>
</reference>